<organism evidence="2 3">
    <name type="scientific">Cylindrotheca closterium</name>
    <dbReference type="NCBI Taxonomy" id="2856"/>
    <lineage>
        <taxon>Eukaryota</taxon>
        <taxon>Sar</taxon>
        <taxon>Stramenopiles</taxon>
        <taxon>Ochrophyta</taxon>
        <taxon>Bacillariophyta</taxon>
        <taxon>Bacillariophyceae</taxon>
        <taxon>Bacillariophycidae</taxon>
        <taxon>Bacillariales</taxon>
        <taxon>Bacillariaceae</taxon>
        <taxon>Cylindrotheca</taxon>
    </lineage>
</organism>
<gene>
    <name evidence="2" type="ORF">CYCCA115_LOCUS20440</name>
</gene>
<feature type="compositionally biased region" description="Basic and acidic residues" evidence="1">
    <location>
        <begin position="280"/>
        <end position="289"/>
    </location>
</feature>
<feature type="region of interest" description="Disordered" evidence="1">
    <location>
        <begin position="192"/>
        <end position="224"/>
    </location>
</feature>
<evidence type="ECO:0000313" key="3">
    <source>
        <dbReference type="Proteomes" id="UP001295423"/>
    </source>
</evidence>
<feature type="region of interest" description="Disordered" evidence="1">
    <location>
        <begin position="272"/>
        <end position="308"/>
    </location>
</feature>
<protein>
    <submittedName>
        <fullName evidence="2">Uncharacterized protein</fullName>
    </submittedName>
</protein>
<feature type="region of interest" description="Disordered" evidence="1">
    <location>
        <begin position="1"/>
        <end position="26"/>
    </location>
</feature>
<evidence type="ECO:0000313" key="2">
    <source>
        <dbReference type="EMBL" id="CAJ1964036.1"/>
    </source>
</evidence>
<dbReference type="EMBL" id="CAKOGP040002169">
    <property type="protein sequence ID" value="CAJ1964036.1"/>
    <property type="molecule type" value="Genomic_DNA"/>
</dbReference>
<reference evidence="2" key="1">
    <citation type="submission" date="2023-08" db="EMBL/GenBank/DDBJ databases">
        <authorList>
            <person name="Audoor S."/>
            <person name="Bilcke G."/>
        </authorList>
    </citation>
    <scope>NUCLEOTIDE SEQUENCE</scope>
</reference>
<proteinExistence type="predicted"/>
<feature type="compositionally biased region" description="Low complexity" evidence="1">
    <location>
        <begin position="295"/>
        <end position="308"/>
    </location>
</feature>
<sequence>MATPPLTTTTPSTTAPTKEEADMTQSLAQDRPTIDAAIKSYISLVCAKVLTASATDDGTLSSTSSVPMATTNTTTLTESSKTLLGLIPSSGLVNTSNSNSKSVQQQVLQLARIILQTLNQFTFPIHCTVMADSMMVKKPGASKQHLLELSIAAQLWNGLVQSKQKPSRFLGRRALKHAWKNQLKGEIFTKLMEGNNNDTNKDHDKDDNDNDGSSDAIHQHHQQQQLHWFQEFERLLFYDENTIDNDNDNNNPNANADNDAALIWAADGGAQELAKRRTRRQEEATKRGDSSNIATTTSDTTMMDTISE</sequence>
<feature type="compositionally biased region" description="Low complexity" evidence="1">
    <location>
        <begin position="1"/>
        <end position="16"/>
    </location>
</feature>
<dbReference type="Proteomes" id="UP001295423">
    <property type="component" value="Unassembled WGS sequence"/>
</dbReference>
<name>A0AAD2JMI3_9STRA</name>
<keyword evidence="3" id="KW-1185">Reference proteome</keyword>
<comment type="caution">
    <text evidence="2">The sequence shown here is derived from an EMBL/GenBank/DDBJ whole genome shotgun (WGS) entry which is preliminary data.</text>
</comment>
<evidence type="ECO:0000256" key="1">
    <source>
        <dbReference type="SAM" id="MobiDB-lite"/>
    </source>
</evidence>
<accession>A0AAD2JMI3</accession>
<dbReference type="AlphaFoldDB" id="A0AAD2JMI3"/>